<feature type="compositionally biased region" description="Polar residues" evidence="1">
    <location>
        <begin position="1"/>
        <end position="10"/>
    </location>
</feature>
<accession>A0A2B7YLB2</accession>
<name>A0A2B7YLB2_POLH7</name>
<evidence type="ECO:0000313" key="2">
    <source>
        <dbReference type="EMBL" id="PGH21397.1"/>
    </source>
</evidence>
<evidence type="ECO:0000256" key="1">
    <source>
        <dbReference type="SAM" id="MobiDB-lite"/>
    </source>
</evidence>
<feature type="compositionally biased region" description="Polar residues" evidence="1">
    <location>
        <begin position="356"/>
        <end position="368"/>
    </location>
</feature>
<proteinExistence type="predicted"/>
<keyword evidence="3" id="KW-1185">Reference proteome</keyword>
<feature type="region of interest" description="Disordered" evidence="1">
    <location>
        <begin position="296"/>
        <end position="406"/>
    </location>
</feature>
<sequence length="791" mass="86517">MPPPRQNGSRSVSKKKTSTTAPPTPVSVGMENKMTTNPNKKKNRRSNNKKKDKNKAGENDEATEDAVVVPSASASGARSETRRNSVGDGPCIVHGDRAASRRTSRASSKELEQSELGQVGAGGKSRQSSLAATSPISTPDPNASFSLASLTGYEQTTGTSPFASAGPPSSGPRSRLGMGGQEEDTGFERNGIVFGNHNDSASSIPSPFMNNGYFPYHEGQHHTHHSSLHYPQPYPVYQYPPLGWPGYPNPLHQGQAAPPPAMGYWPPHEPPHGFTNPGYHPPYPYPNPIFGYPPPAYPDSGNYTSFTSPDRTPDHGREPWGGQSAHQSNMSERSHSHDGHSRSVQAELSDPPVFTPATTEETGNTRTAPSPADRPVETNTPPSSSPQHKQAIAQQTTETEPEDKDEFEPVSLHLLRMYTSGELADYQLVFDSSVHRFHVGYFPIHSVIAARSPSLVVLMKKTFVDQSPKRITVLAGESFVQPMALDVALQHLYGLPLLKLSHFDRQIFVNLAYSDRDPQQRVALASNNKARMEFALCYIASGAFLSNSNIVRRGSQLVSSAINWDTIEAVLHFGLFVNSFMLGPAEGAQSETASSVTLSEEDSTINSLNQELEDVWAPKLLNEAIDFIAASVPSGFQLDTSAHVVKLPDRIEAWQMPGQSETVSAARVVSVKFGNLYASRTDIPSRETTTMSAILLALPFQVLRQLFNAMKIKGALTRKIAVAVIVERERRRRRAVRTYSMRARDVHAEMVETNPLGWKESVNLSHDGSDNIISITRVWEGMNARPLEIGF</sequence>
<feature type="compositionally biased region" description="Basic and acidic residues" evidence="1">
    <location>
        <begin position="332"/>
        <end position="341"/>
    </location>
</feature>
<dbReference type="OrthoDB" id="5329403at2759"/>
<feature type="compositionally biased region" description="Polar residues" evidence="1">
    <location>
        <begin position="125"/>
        <end position="159"/>
    </location>
</feature>
<gene>
    <name evidence="2" type="ORF">AJ80_03314</name>
</gene>
<dbReference type="EMBL" id="PDNA01000036">
    <property type="protein sequence ID" value="PGH21397.1"/>
    <property type="molecule type" value="Genomic_DNA"/>
</dbReference>
<dbReference type="Proteomes" id="UP000224634">
    <property type="component" value="Unassembled WGS sequence"/>
</dbReference>
<feature type="compositionally biased region" description="Low complexity" evidence="1">
    <location>
        <begin position="66"/>
        <end position="75"/>
    </location>
</feature>
<feature type="compositionally biased region" description="Polar residues" evidence="1">
    <location>
        <begin position="377"/>
        <end position="398"/>
    </location>
</feature>
<comment type="caution">
    <text evidence="2">The sequence shown here is derived from an EMBL/GenBank/DDBJ whole genome shotgun (WGS) entry which is preliminary data.</text>
</comment>
<feature type="compositionally biased region" description="Low complexity" evidence="1">
    <location>
        <begin position="160"/>
        <end position="176"/>
    </location>
</feature>
<organism evidence="2 3">
    <name type="scientific">Polytolypa hystricis (strain UAMH7299)</name>
    <dbReference type="NCBI Taxonomy" id="1447883"/>
    <lineage>
        <taxon>Eukaryota</taxon>
        <taxon>Fungi</taxon>
        <taxon>Dikarya</taxon>
        <taxon>Ascomycota</taxon>
        <taxon>Pezizomycotina</taxon>
        <taxon>Eurotiomycetes</taxon>
        <taxon>Eurotiomycetidae</taxon>
        <taxon>Onygenales</taxon>
        <taxon>Onygenales incertae sedis</taxon>
        <taxon>Polytolypa</taxon>
    </lineage>
</organism>
<evidence type="ECO:0008006" key="4">
    <source>
        <dbReference type="Google" id="ProtNLM"/>
    </source>
</evidence>
<feature type="compositionally biased region" description="Low complexity" evidence="1">
    <location>
        <begin position="18"/>
        <end position="38"/>
    </location>
</feature>
<dbReference type="AlphaFoldDB" id="A0A2B7YLB2"/>
<feature type="compositionally biased region" description="Basic residues" evidence="1">
    <location>
        <begin position="39"/>
        <end position="53"/>
    </location>
</feature>
<reference evidence="2 3" key="1">
    <citation type="submission" date="2017-10" db="EMBL/GenBank/DDBJ databases">
        <title>Comparative genomics in systemic dimorphic fungi from Ajellomycetaceae.</title>
        <authorList>
            <person name="Munoz J.F."/>
            <person name="Mcewen J.G."/>
            <person name="Clay O.K."/>
            <person name="Cuomo C.A."/>
        </authorList>
    </citation>
    <scope>NUCLEOTIDE SEQUENCE [LARGE SCALE GENOMIC DNA]</scope>
    <source>
        <strain evidence="2 3">UAMH7299</strain>
    </source>
</reference>
<evidence type="ECO:0000313" key="3">
    <source>
        <dbReference type="Proteomes" id="UP000224634"/>
    </source>
</evidence>
<feature type="region of interest" description="Disordered" evidence="1">
    <location>
        <begin position="1"/>
        <end position="199"/>
    </location>
</feature>
<feature type="compositionally biased region" description="Polar residues" evidence="1">
    <location>
        <begin position="301"/>
        <end position="310"/>
    </location>
</feature>
<protein>
    <recommendedName>
        <fullName evidence="4">BTB domain-containing protein</fullName>
    </recommendedName>
</protein>